<keyword evidence="7" id="KW-1185">Reference proteome</keyword>
<evidence type="ECO:0000256" key="1">
    <source>
        <dbReference type="ARBA" id="ARBA00006754"/>
    </source>
</evidence>
<feature type="domain" description="RsbT co-antagonist protein RsbRD N-terminal" evidence="3">
    <location>
        <begin position="23"/>
        <end position="145"/>
    </location>
</feature>
<comment type="similarity">
    <text evidence="1">Belongs to the CdaR family.</text>
</comment>
<protein>
    <recommendedName>
        <fullName evidence="8">Transcriptional regulator, PucR family</fullName>
    </recommendedName>
</protein>
<name>A0A061A3E8_9ACTN</name>
<proteinExistence type="inferred from homology"/>
<dbReference type="EMBL" id="JAGGLR010000014">
    <property type="protein sequence ID" value="MBP2064228.1"/>
    <property type="molecule type" value="Genomic_DNA"/>
</dbReference>
<evidence type="ECO:0000313" key="5">
    <source>
        <dbReference type="EMBL" id="CDR17360.1"/>
    </source>
</evidence>
<evidence type="ECO:0000259" key="3">
    <source>
        <dbReference type="Pfam" id="PF14361"/>
    </source>
</evidence>
<gene>
    <name evidence="6" type="ORF">J2Z30_005251</name>
    <name evidence="5" type="ORF">SIRAN9355</name>
</gene>
<dbReference type="InterPro" id="IPR025736">
    <property type="entry name" value="PucR_C-HTH_dom"/>
</dbReference>
<sequence>MGSHLFAELARRTLDDAHHEVEVYGQQIPEYRFVEHDGRRRAEALDYAVWLRRRTLELAPEGAPLTQEDLDHIASMGASRARTGMSAASRRRVLGLHTNLMLREIQEAAGPENTDELMRVMVWFTAQGTRGIDAYTRGHAAEQKRRLPFVARVRALTTALLADDTLAPGLARAVGMSPAASYEVVVVRVPGRPAPAAGGREGIVEALLTHHRMPIAWPRAEELVALVPADQDHASDTARPGRGWPARDRALAFVRDAGEAVARPCAVGSSTGRVRALADAYARARRISLAAPLQPVPRRPHTLADVFVELAVAEDRDIDTWLSGMARTLARGPELLATLETYYAHDMHRRNTAAALNIHPRTLDYRLQRVRRLTDVDPGSARGVRILSTVVARAASGAWTA</sequence>
<dbReference type="InterPro" id="IPR025751">
    <property type="entry name" value="RsbRD_N_dom"/>
</dbReference>
<feature type="domain" description="PucR C-terminal helix-turn-helix" evidence="2">
    <location>
        <begin position="335"/>
        <end position="382"/>
    </location>
</feature>
<dbReference type="Pfam" id="PF13556">
    <property type="entry name" value="HTH_30"/>
    <property type="match status" value="1"/>
</dbReference>
<evidence type="ECO:0008006" key="8">
    <source>
        <dbReference type="Google" id="ProtNLM"/>
    </source>
</evidence>
<dbReference type="PANTHER" id="PTHR33744">
    <property type="entry name" value="CARBOHYDRATE DIACID REGULATOR"/>
    <property type="match status" value="1"/>
</dbReference>
<organism evidence="5">
    <name type="scientific">Streptomyces iranensis</name>
    <dbReference type="NCBI Taxonomy" id="576784"/>
    <lineage>
        <taxon>Bacteria</taxon>
        <taxon>Bacillati</taxon>
        <taxon>Actinomycetota</taxon>
        <taxon>Actinomycetes</taxon>
        <taxon>Kitasatosporales</taxon>
        <taxon>Streptomycetaceae</taxon>
        <taxon>Streptomyces</taxon>
        <taxon>Streptomyces violaceusniger group</taxon>
    </lineage>
</organism>
<dbReference type="GeneID" id="32472228"/>
<dbReference type="InterPro" id="IPR051448">
    <property type="entry name" value="CdaR-like_regulators"/>
</dbReference>
<dbReference type="HOGENOM" id="CLU_062574_0_0_11"/>
<evidence type="ECO:0000259" key="2">
    <source>
        <dbReference type="Pfam" id="PF13556"/>
    </source>
</evidence>
<dbReference type="PANTHER" id="PTHR33744:SF7">
    <property type="entry name" value="PUCR FAMILY TRANSCRIPTIONAL REGULATOR"/>
    <property type="match status" value="1"/>
</dbReference>
<dbReference type="InterPro" id="IPR041522">
    <property type="entry name" value="CdaR_GGDEF"/>
</dbReference>
<dbReference type="Pfam" id="PF14361">
    <property type="entry name" value="RsbRD_N"/>
    <property type="match status" value="1"/>
</dbReference>
<evidence type="ECO:0000313" key="7">
    <source>
        <dbReference type="Proteomes" id="UP000756710"/>
    </source>
</evidence>
<dbReference type="AlphaFoldDB" id="A0A061A3E8"/>
<dbReference type="Proteomes" id="UP000756710">
    <property type="component" value="Unassembled WGS sequence"/>
</dbReference>
<feature type="domain" description="CdaR GGDEF-like" evidence="4">
    <location>
        <begin position="170"/>
        <end position="286"/>
    </location>
</feature>
<accession>A0A061A3E8</accession>
<dbReference type="Gene3D" id="1.10.10.2840">
    <property type="entry name" value="PucR C-terminal helix-turn-helix domain"/>
    <property type="match status" value="1"/>
</dbReference>
<reference evidence="6 7" key="2">
    <citation type="submission" date="2021-03" db="EMBL/GenBank/DDBJ databases">
        <title>Genomic Encyclopedia of Type Strains, Phase IV (KMG-IV): sequencing the most valuable type-strain genomes for metagenomic binning, comparative biology and taxonomic classification.</title>
        <authorList>
            <person name="Goeker M."/>
        </authorList>
    </citation>
    <scope>NUCLEOTIDE SEQUENCE [LARGE SCALE GENOMIC DNA]</scope>
    <source>
        <strain evidence="6 7">DSM 41954</strain>
    </source>
</reference>
<dbReference type="EMBL" id="LK022848">
    <property type="protein sequence ID" value="CDR17360.1"/>
    <property type="molecule type" value="Genomic_DNA"/>
</dbReference>
<reference evidence="5" key="1">
    <citation type="submission" date="2014-05" db="EMBL/GenBank/DDBJ databases">
        <authorList>
            <person name="Horn Fabian"/>
        </authorList>
    </citation>
    <scope>NUCLEOTIDE SEQUENCE</scope>
</reference>
<dbReference type="InterPro" id="IPR042070">
    <property type="entry name" value="PucR_C-HTH_sf"/>
</dbReference>
<dbReference type="RefSeq" id="WP_044580127.1">
    <property type="nucleotide sequence ID" value="NZ_BAABDR010000029.1"/>
</dbReference>
<evidence type="ECO:0000313" key="6">
    <source>
        <dbReference type="EMBL" id="MBP2064228.1"/>
    </source>
</evidence>
<evidence type="ECO:0000259" key="4">
    <source>
        <dbReference type="Pfam" id="PF17853"/>
    </source>
</evidence>
<dbReference type="Pfam" id="PF17853">
    <property type="entry name" value="GGDEF_2"/>
    <property type="match status" value="1"/>
</dbReference>